<dbReference type="Proteomes" id="UP000196151">
    <property type="component" value="Chromosome"/>
</dbReference>
<organism evidence="1 2">
    <name type="scientific">Candidatus Enterococcus dunnyi</name>
    <dbReference type="NCBI Taxonomy" id="1834192"/>
    <lineage>
        <taxon>Bacteria</taxon>
        <taxon>Bacillati</taxon>
        <taxon>Bacillota</taxon>
        <taxon>Bacilli</taxon>
        <taxon>Lactobacillales</taxon>
        <taxon>Enterococcaceae</taxon>
        <taxon>Enterococcus</taxon>
    </lineage>
</organism>
<evidence type="ECO:0000313" key="1">
    <source>
        <dbReference type="EMBL" id="WYJ94237.1"/>
    </source>
</evidence>
<dbReference type="AlphaFoldDB" id="A0AAQ3Y288"/>
<proteinExistence type="predicted"/>
<name>A0AAQ3Y288_9ENTE</name>
<dbReference type="RefSeq" id="WP_207114648.1">
    <property type="nucleotide sequence ID" value="NZ_CP147246.1"/>
</dbReference>
<dbReference type="EMBL" id="CP147246">
    <property type="protein sequence ID" value="WYJ94237.1"/>
    <property type="molecule type" value="Genomic_DNA"/>
</dbReference>
<protein>
    <recommendedName>
        <fullName evidence="3">DUF4238 domain-containing protein</fullName>
    </recommendedName>
</protein>
<reference evidence="1" key="2">
    <citation type="submission" date="2024-03" db="EMBL/GenBank/DDBJ databases">
        <title>The Genome Sequence of Enterococcus sp. DIV0238c.</title>
        <authorList>
            <consortium name="The Broad Institute Genomics Platform"/>
            <consortium name="The Broad Institute Microbial Omics Core"/>
            <consortium name="The Broad Institute Genomic Center for Infectious Diseases"/>
            <person name="Earl A."/>
            <person name="Manson A."/>
            <person name="Gilmore M."/>
            <person name="Schwartman J."/>
            <person name="Shea T."/>
            <person name="Abouelleil A."/>
            <person name="Cao P."/>
            <person name="Chapman S."/>
            <person name="Cusick C."/>
            <person name="Young S."/>
            <person name="Neafsey D."/>
            <person name="Nusbaum C."/>
            <person name="Birren B."/>
        </authorList>
    </citation>
    <scope>NUCLEOTIDE SEQUENCE</scope>
    <source>
        <strain evidence="1">9D6_DIV0238</strain>
    </source>
</reference>
<gene>
    <name evidence="1" type="ORF">A5889_001739</name>
</gene>
<dbReference type="Pfam" id="PF14022">
    <property type="entry name" value="DUF4238"/>
    <property type="match status" value="1"/>
</dbReference>
<dbReference type="InterPro" id="IPR025332">
    <property type="entry name" value="DUF4238"/>
</dbReference>
<sequence length="343" mass="40411">MGKLKIKNHYVPKVYLKQWATGNKVYEYRLLVSHEKVQKWNRVSISNTATVNYLYLYLEEGKLNDEMENYFSEEFEMKYSSFIEKVNNYKSLNDVDYEYISKLVVGQFIRTLSGYSWAQNIVQETFPEIVEELVRKIEERMETKGNLPKRELEKIDKLLPLKLETLQDQEENNFLKVETYAGKSTWLMSMKHLLGTTYKSLMATSWCIYDAPANFYWATSDDPVILLNYYGKDDYDFKGGFGNIGTEIIFPLSPNKLLYTKIGDEFEELYVKASYSTANLFQKIIVEHAFSKVYSSEKSKIVTKMRKRTVDETKYKSADQSLKDFHENYINKEVPYLIENKDL</sequence>
<evidence type="ECO:0000313" key="2">
    <source>
        <dbReference type="Proteomes" id="UP000196151"/>
    </source>
</evidence>
<keyword evidence="2" id="KW-1185">Reference proteome</keyword>
<reference evidence="1" key="1">
    <citation type="submission" date="2017-05" db="EMBL/GenBank/DDBJ databases">
        <authorList>
            <consortium name="The Broad Institute Genomics Platform"/>
            <consortium name="The Broad Institute Genomic Center for Infectious Diseases"/>
            <person name="Earl A."/>
            <person name="Manson A."/>
            <person name="Schwartman J."/>
            <person name="Gilmore M."/>
            <person name="Abouelleil A."/>
            <person name="Cao P."/>
            <person name="Chapman S."/>
            <person name="Cusick C."/>
            <person name="Shea T."/>
            <person name="Young S."/>
            <person name="Neafsey D."/>
            <person name="Nusbaum C."/>
            <person name="Birren B."/>
        </authorList>
    </citation>
    <scope>NUCLEOTIDE SEQUENCE</scope>
    <source>
        <strain evidence="1">9D6_DIV0238</strain>
    </source>
</reference>
<accession>A0AAQ3Y288</accession>
<evidence type="ECO:0008006" key="3">
    <source>
        <dbReference type="Google" id="ProtNLM"/>
    </source>
</evidence>